<organism evidence="5 6">
    <name type="scientific">Candidatus Gallitreponema excrementavium</name>
    <dbReference type="NCBI Taxonomy" id="2840840"/>
    <lineage>
        <taxon>Bacteria</taxon>
        <taxon>Pseudomonadati</taxon>
        <taxon>Spirochaetota</taxon>
        <taxon>Spirochaetia</taxon>
        <taxon>Spirochaetales</taxon>
        <taxon>Candidatus Gallitreponema</taxon>
    </lineage>
</organism>
<name>A0A9D9HPR8_9SPIR</name>
<feature type="chain" id="PRO_5039551398" evidence="4">
    <location>
        <begin position="21"/>
        <end position="242"/>
    </location>
</feature>
<reference evidence="5" key="2">
    <citation type="journal article" date="2021" name="PeerJ">
        <title>Extensive microbial diversity within the chicken gut microbiome revealed by metagenomics and culture.</title>
        <authorList>
            <person name="Gilroy R."/>
            <person name="Ravi A."/>
            <person name="Getino M."/>
            <person name="Pursley I."/>
            <person name="Horton D.L."/>
            <person name="Alikhan N.F."/>
            <person name="Baker D."/>
            <person name="Gharbi K."/>
            <person name="Hall N."/>
            <person name="Watson M."/>
            <person name="Adriaenssens E.M."/>
            <person name="Foster-Nyarko E."/>
            <person name="Jarju S."/>
            <person name="Secka A."/>
            <person name="Antonio M."/>
            <person name="Oren A."/>
            <person name="Chaudhuri R.R."/>
            <person name="La Ragione R."/>
            <person name="Hildebrand F."/>
            <person name="Pallen M.J."/>
        </authorList>
    </citation>
    <scope>NUCLEOTIDE SEQUENCE</scope>
    <source>
        <strain evidence="5">10532</strain>
    </source>
</reference>
<dbReference type="GO" id="GO:0071973">
    <property type="term" value="P:bacterial-type flagellum-dependent cell motility"/>
    <property type="evidence" value="ECO:0007669"/>
    <property type="project" value="InterPro"/>
</dbReference>
<feature type="signal peptide" evidence="4">
    <location>
        <begin position="1"/>
        <end position="20"/>
    </location>
</feature>
<keyword evidence="3" id="KW-0975">Bacterial flagellum</keyword>
<keyword evidence="5" id="KW-0969">Cilium</keyword>
<evidence type="ECO:0000313" key="6">
    <source>
        <dbReference type="Proteomes" id="UP000823638"/>
    </source>
</evidence>
<evidence type="ECO:0000256" key="4">
    <source>
        <dbReference type="SAM" id="SignalP"/>
    </source>
</evidence>
<dbReference type="GO" id="GO:0055040">
    <property type="term" value="C:periplasmic flagellum"/>
    <property type="evidence" value="ECO:0007669"/>
    <property type="project" value="UniProtKB-SubCell"/>
</dbReference>
<evidence type="ECO:0000256" key="2">
    <source>
        <dbReference type="ARBA" id="ARBA00022764"/>
    </source>
</evidence>
<keyword evidence="2" id="KW-0574">Periplasm</keyword>
<reference evidence="5" key="1">
    <citation type="submission" date="2020-10" db="EMBL/GenBank/DDBJ databases">
        <authorList>
            <person name="Gilroy R."/>
        </authorList>
    </citation>
    <scope>NUCLEOTIDE SEQUENCE</scope>
    <source>
        <strain evidence="5">10532</strain>
    </source>
</reference>
<dbReference type="InterPro" id="IPR006714">
    <property type="entry name" value="FlaA"/>
</dbReference>
<sequence>MMKKIGIALLVLLSAGLVFAQELDTPDPERIGVVAGQQKIKYVSIDKFETEGTWNVYMSSDEGVIKGRLFEGSPKDKEPIEDESGFNIPDEHVLGVRVDYFRRGYNSFTITPVRPLPVPGITKDVTVWVVGRNYNHVLKIMLKDFFGNNFELVGENNGKLNFQGWKKVTFTIPPQSGDGKHGIIQRDYHYNNRMGLKITGFKVECDPEDAYGSYYIYFDDLRAHTDLYAEESRDEDDMLDNW</sequence>
<gene>
    <name evidence="5" type="ORF">IAA81_05220</name>
</gene>
<dbReference type="EMBL" id="JADIMM010000070">
    <property type="protein sequence ID" value="MBO8457614.1"/>
    <property type="molecule type" value="Genomic_DNA"/>
</dbReference>
<keyword evidence="5" id="KW-0966">Cell projection</keyword>
<dbReference type="Pfam" id="PF04620">
    <property type="entry name" value="FlaA"/>
    <property type="match status" value="1"/>
</dbReference>
<keyword evidence="4" id="KW-0732">Signal</keyword>
<dbReference type="GO" id="GO:0030288">
    <property type="term" value="C:outer membrane-bounded periplasmic space"/>
    <property type="evidence" value="ECO:0007669"/>
    <property type="project" value="InterPro"/>
</dbReference>
<dbReference type="Proteomes" id="UP000823638">
    <property type="component" value="Unassembled WGS sequence"/>
</dbReference>
<proteinExistence type="predicted"/>
<evidence type="ECO:0000313" key="5">
    <source>
        <dbReference type="EMBL" id="MBO8457614.1"/>
    </source>
</evidence>
<protein>
    <submittedName>
        <fullName evidence="5">Flagellar filament protein FlaA</fullName>
    </submittedName>
</protein>
<keyword evidence="5" id="KW-0282">Flagellum</keyword>
<evidence type="ECO:0000256" key="1">
    <source>
        <dbReference type="ARBA" id="ARBA00004631"/>
    </source>
</evidence>
<accession>A0A9D9HPR8</accession>
<dbReference type="AlphaFoldDB" id="A0A9D9HPR8"/>
<comment type="subcellular location">
    <subcellularLocation>
        <location evidence="1">Periplasmic flagellum</location>
    </subcellularLocation>
</comment>
<evidence type="ECO:0000256" key="3">
    <source>
        <dbReference type="ARBA" id="ARBA00023143"/>
    </source>
</evidence>
<comment type="caution">
    <text evidence="5">The sequence shown here is derived from an EMBL/GenBank/DDBJ whole genome shotgun (WGS) entry which is preliminary data.</text>
</comment>